<dbReference type="Pfam" id="PF08811">
    <property type="entry name" value="DUF1800"/>
    <property type="match status" value="1"/>
</dbReference>
<evidence type="ECO:0000313" key="2">
    <source>
        <dbReference type="EMBL" id="TLD71035.1"/>
    </source>
</evidence>
<protein>
    <submittedName>
        <fullName evidence="2">DUF1800 domain-containing protein</fullName>
    </submittedName>
</protein>
<sequence length="1002" mass="109614">MDRNLFSLTACALLSSVAVSLAQQTSTEPPGPAWWGQSGVKNHAGSVNSFSPVRVGQAKHMAYRAMLELNQALAAFDLPGGGAGEEIQQMVNSWRIDPGNAQSGWKTHDVNQVLNQGQLKAITKPFYDRLAALGLWPRGVDLVDAYSTVPAGTPLPHISGTKRVEIKVAPPLVPAEWAHTPRYPWKFWVPSVFWAAHERDTLGLQPANLGQLKHCFNFDCTSLLIARGFLFNGQPVDSDGDSLSNLAEILGGGNPNLAGDVDVYLAERLRQDGVTAPMVKGSRQLSNESAARLLSQASWGPTWETIAEVKSLGIEGWINKQLYNDPFRTPGQLVNIPWLDGVGTGLTWQNLWYPNWPAGGSATANRLHGGNGYAGLASLWAGAGERGPYADAAFPKRGIEPYVFYLQWRKMVKDQPLWINRLHPTVAGATDAPLPFPYILGPVYANAMTTEEAIPSGNMDDAWLRRALYDSDQLRQRVAWAFSQILVTSNLNGFAAGKQVGVPSLANYYDMLTEKSFGNFTDLLTSVTFHPMMGVWLTYHWNGGAVDVNDTSTFPDGNYAREVMQLFTMGLYELNMDGTPKLDQDGLRIPTYTQDDILGLSRVFTGMIPPGQYHFATLPFRVFTNQQNFALHDRRSKTFLGLTFPANPAPTEAQAQREVVEAIRHLTQRPSVAPFMSRQLIQHLVSSNPSSAYVRRVAQVFASNKDASDQLAKVVKAILMDPEARHAGVCLASTTTGRLKDPMQRLLGLMRAFNAGLDYSGGRYDLRNPNQNPLDGPNWGAWSHWNTDGDISAPIHDFQQMPFMAPSVFSFFRPGFSPAGEISNARLRAPEFQLLTPAALTSSIGRVWTDTDSSSHMLQDYVLPAGFSSHIYHSATVAVRNHLFSGGLPLTTDPNLDLRGKALRLNFAGRPAAPGSPAIAGTALSPAPSGNNPPSASSVEAFLTKLNTLLCNGRMSPKTRASLKSILTSPADPRLMSANDPHRWERLAVQLLWPTREAAILK</sequence>
<organism evidence="2 3">
    <name type="scientific">Phragmitibacter flavus</name>
    <dbReference type="NCBI Taxonomy" id="2576071"/>
    <lineage>
        <taxon>Bacteria</taxon>
        <taxon>Pseudomonadati</taxon>
        <taxon>Verrucomicrobiota</taxon>
        <taxon>Verrucomicrobiia</taxon>
        <taxon>Verrucomicrobiales</taxon>
        <taxon>Verrucomicrobiaceae</taxon>
        <taxon>Phragmitibacter</taxon>
    </lineage>
</organism>
<evidence type="ECO:0000256" key="1">
    <source>
        <dbReference type="SAM" id="SignalP"/>
    </source>
</evidence>
<dbReference type="RefSeq" id="WP_138085864.1">
    <property type="nucleotide sequence ID" value="NZ_VAUV01000006.1"/>
</dbReference>
<dbReference type="InterPro" id="IPR014917">
    <property type="entry name" value="DUF1800"/>
</dbReference>
<comment type="caution">
    <text evidence="2">The sequence shown here is derived from an EMBL/GenBank/DDBJ whole genome shotgun (WGS) entry which is preliminary data.</text>
</comment>
<keyword evidence="3" id="KW-1185">Reference proteome</keyword>
<name>A0A5R8KGF5_9BACT</name>
<evidence type="ECO:0000313" key="3">
    <source>
        <dbReference type="Proteomes" id="UP000306196"/>
    </source>
</evidence>
<feature type="chain" id="PRO_5024330990" evidence="1">
    <location>
        <begin position="23"/>
        <end position="1002"/>
    </location>
</feature>
<dbReference type="Proteomes" id="UP000306196">
    <property type="component" value="Unassembled WGS sequence"/>
</dbReference>
<dbReference type="EMBL" id="VAUV01000006">
    <property type="protein sequence ID" value="TLD71035.1"/>
    <property type="molecule type" value="Genomic_DNA"/>
</dbReference>
<dbReference type="PANTHER" id="PTHR43737:SF1">
    <property type="entry name" value="DUF1501 DOMAIN-CONTAINING PROTEIN"/>
    <property type="match status" value="1"/>
</dbReference>
<dbReference type="OrthoDB" id="175607at2"/>
<proteinExistence type="predicted"/>
<keyword evidence="1" id="KW-0732">Signal</keyword>
<dbReference type="PANTHER" id="PTHR43737">
    <property type="entry name" value="BLL7424 PROTEIN"/>
    <property type="match status" value="1"/>
</dbReference>
<reference evidence="2 3" key="1">
    <citation type="submission" date="2019-05" db="EMBL/GenBank/DDBJ databases">
        <title>Verrucobacter flavum gen. nov., sp. nov. a new member of the family Verrucomicrobiaceae.</title>
        <authorList>
            <person name="Szuroczki S."/>
            <person name="Abbaszade G."/>
            <person name="Szabo A."/>
            <person name="Felfoldi T."/>
            <person name="Schumann P."/>
            <person name="Boka K."/>
            <person name="Keki Z."/>
            <person name="Toumi M."/>
            <person name="Toth E."/>
        </authorList>
    </citation>
    <scope>NUCLEOTIDE SEQUENCE [LARGE SCALE GENOMIC DNA]</scope>
    <source>
        <strain evidence="2 3">MG-N-17</strain>
    </source>
</reference>
<dbReference type="AlphaFoldDB" id="A0A5R8KGF5"/>
<feature type="signal peptide" evidence="1">
    <location>
        <begin position="1"/>
        <end position="22"/>
    </location>
</feature>
<accession>A0A5R8KGF5</accession>
<gene>
    <name evidence="2" type="ORF">FEM03_08975</name>
</gene>